<dbReference type="PANTHER" id="PTHR45723">
    <property type="entry name" value="SERINE/THREONINE-PROTEIN KINASE RIO1"/>
    <property type="match status" value="1"/>
</dbReference>
<feature type="compositionally biased region" description="Polar residues" evidence="12">
    <location>
        <begin position="168"/>
        <end position="177"/>
    </location>
</feature>
<evidence type="ECO:0000256" key="3">
    <source>
        <dbReference type="ARBA" id="ARBA00022527"/>
    </source>
</evidence>
<keyword evidence="9" id="KW-0460">Magnesium</keyword>
<keyword evidence="6" id="KW-0547">Nucleotide-binding</keyword>
<comment type="similarity">
    <text evidence="1">Belongs to the protein kinase superfamily. RIO-type Ser/Thr kinase family.</text>
</comment>
<evidence type="ECO:0000256" key="2">
    <source>
        <dbReference type="ARBA" id="ARBA00012513"/>
    </source>
</evidence>
<keyword evidence="8" id="KW-0067">ATP-binding</keyword>
<dbReference type="Gene3D" id="1.10.510.10">
    <property type="entry name" value="Transferase(Phosphotransferase) domain 1"/>
    <property type="match status" value="1"/>
</dbReference>
<evidence type="ECO:0000313" key="15">
    <source>
        <dbReference type="Proteomes" id="UP000762676"/>
    </source>
</evidence>
<dbReference type="InterPro" id="IPR011009">
    <property type="entry name" value="Kinase-like_dom_sf"/>
</dbReference>
<dbReference type="EMBL" id="BMAT01008149">
    <property type="protein sequence ID" value="GFR78925.1"/>
    <property type="molecule type" value="Genomic_DNA"/>
</dbReference>
<dbReference type="InterPro" id="IPR018934">
    <property type="entry name" value="RIO_dom"/>
</dbReference>
<evidence type="ECO:0000259" key="13">
    <source>
        <dbReference type="SMART" id="SM00090"/>
    </source>
</evidence>
<feature type="domain" description="RIO kinase" evidence="13">
    <location>
        <begin position="1"/>
        <end position="89"/>
    </location>
</feature>
<reference evidence="14 15" key="1">
    <citation type="journal article" date="2021" name="Elife">
        <title>Chloroplast acquisition without the gene transfer in kleptoplastic sea slugs, Plakobranchus ocellatus.</title>
        <authorList>
            <person name="Maeda T."/>
            <person name="Takahashi S."/>
            <person name="Yoshida T."/>
            <person name="Shimamura S."/>
            <person name="Takaki Y."/>
            <person name="Nagai Y."/>
            <person name="Toyoda A."/>
            <person name="Suzuki Y."/>
            <person name="Arimoto A."/>
            <person name="Ishii H."/>
            <person name="Satoh N."/>
            <person name="Nishiyama T."/>
            <person name="Hasebe M."/>
            <person name="Maruyama T."/>
            <person name="Minagawa J."/>
            <person name="Obokata J."/>
            <person name="Shigenobu S."/>
        </authorList>
    </citation>
    <scope>NUCLEOTIDE SEQUENCE [LARGE SCALE GENOMIC DNA]</scope>
</reference>
<feature type="region of interest" description="Disordered" evidence="12">
    <location>
        <begin position="119"/>
        <end position="221"/>
    </location>
</feature>
<dbReference type="GO" id="GO:0004674">
    <property type="term" value="F:protein serine/threonine kinase activity"/>
    <property type="evidence" value="ECO:0007669"/>
    <property type="project" value="UniProtKB-KW"/>
</dbReference>
<evidence type="ECO:0000256" key="8">
    <source>
        <dbReference type="ARBA" id="ARBA00022840"/>
    </source>
</evidence>
<dbReference type="SUPFAM" id="SSF56112">
    <property type="entry name" value="Protein kinase-like (PK-like)"/>
    <property type="match status" value="1"/>
</dbReference>
<name>A0AAV4G1S4_9GAST</name>
<keyword evidence="3" id="KW-0723">Serine/threonine-protein kinase</keyword>
<evidence type="ECO:0000256" key="11">
    <source>
        <dbReference type="ARBA" id="ARBA00048679"/>
    </source>
</evidence>
<dbReference type="GO" id="GO:0046872">
    <property type="term" value="F:metal ion binding"/>
    <property type="evidence" value="ECO:0007669"/>
    <property type="project" value="UniProtKB-KW"/>
</dbReference>
<dbReference type="SMART" id="SM00090">
    <property type="entry name" value="RIO"/>
    <property type="match status" value="1"/>
</dbReference>
<keyword evidence="15" id="KW-1185">Reference proteome</keyword>
<comment type="catalytic activity">
    <reaction evidence="10">
        <text>L-threonyl-[protein] + ATP = O-phospho-L-threonyl-[protein] + ADP + H(+)</text>
        <dbReference type="Rhea" id="RHEA:46608"/>
        <dbReference type="Rhea" id="RHEA-COMP:11060"/>
        <dbReference type="Rhea" id="RHEA-COMP:11605"/>
        <dbReference type="ChEBI" id="CHEBI:15378"/>
        <dbReference type="ChEBI" id="CHEBI:30013"/>
        <dbReference type="ChEBI" id="CHEBI:30616"/>
        <dbReference type="ChEBI" id="CHEBI:61977"/>
        <dbReference type="ChEBI" id="CHEBI:456216"/>
        <dbReference type="EC" id="2.7.11.1"/>
    </reaction>
</comment>
<dbReference type="InterPro" id="IPR018935">
    <property type="entry name" value="RIO_kinase_CS"/>
</dbReference>
<gene>
    <name evidence="14" type="ORF">ElyMa_004007500</name>
</gene>
<evidence type="ECO:0000256" key="12">
    <source>
        <dbReference type="SAM" id="MobiDB-lite"/>
    </source>
</evidence>
<evidence type="ECO:0000256" key="7">
    <source>
        <dbReference type="ARBA" id="ARBA00022777"/>
    </source>
</evidence>
<evidence type="ECO:0000313" key="14">
    <source>
        <dbReference type="EMBL" id="GFR78925.1"/>
    </source>
</evidence>
<accession>A0AAV4G1S4</accession>
<dbReference type="Proteomes" id="UP000762676">
    <property type="component" value="Unassembled WGS sequence"/>
</dbReference>
<evidence type="ECO:0000256" key="6">
    <source>
        <dbReference type="ARBA" id="ARBA00022741"/>
    </source>
</evidence>
<comment type="caution">
    <text evidence="14">The sequence shown here is derived from an EMBL/GenBank/DDBJ whole genome shotgun (WGS) entry which is preliminary data.</text>
</comment>
<dbReference type="AlphaFoldDB" id="A0AAV4G1S4"/>
<evidence type="ECO:0000256" key="5">
    <source>
        <dbReference type="ARBA" id="ARBA00022723"/>
    </source>
</evidence>
<keyword evidence="7 14" id="KW-0418">Kinase</keyword>
<feature type="compositionally biased region" description="Acidic residues" evidence="12">
    <location>
        <begin position="134"/>
        <end position="154"/>
    </location>
</feature>
<dbReference type="InterPro" id="IPR000687">
    <property type="entry name" value="RIO_kinase"/>
</dbReference>
<keyword evidence="5" id="KW-0479">Metal-binding</keyword>
<dbReference type="InterPro" id="IPR051272">
    <property type="entry name" value="RIO-type_Ser/Thr_kinase"/>
</dbReference>
<protein>
    <recommendedName>
        <fullName evidence="2">non-specific serine/threonine protein kinase</fullName>
        <ecNumber evidence="2">2.7.11.1</ecNumber>
    </recommendedName>
</protein>
<evidence type="ECO:0000256" key="1">
    <source>
        <dbReference type="ARBA" id="ARBA00009196"/>
    </source>
</evidence>
<evidence type="ECO:0000256" key="9">
    <source>
        <dbReference type="ARBA" id="ARBA00022842"/>
    </source>
</evidence>
<keyword evidence="4" id="KW-0808">Transferase</keyword>
<organism evidence="14 15">
    <name type="scientific">Elysia marginata</name>
    <dbReference type="NCBI Taxonomy" id="1093978"/>
    <lineage>
        <taxon>Eukaryota</taxon>
        <taxon>Metazoa</taxon>
        <taxon>Spiralia</taxon>
        <taxon>Lophotrochozoa</taxon>
        <taxon>Mollusca</taxon>
        <taxon>Gastropoda</taxon>
        <taxon>Heterobranchia</taxon>
        <taxon>Euthyneura</taxon>
        <taxon>Panpulmonata</taxon>
        <taxon>Sacoglossa</taxon>
        <taxon>Placobranchoidea</taxon>
        <taxon>Plakobranchidae</taxon>
        <taxon>Elysia</taxon>
    </lineage>
</organism>
<dbReference type="GO" id="GO:0005524">
    <property type="term" value="F:ATP binding"/>
    <property type="evidence" value="ECO:0007669"/>
    <property type="project" value="UniProtKB-KW"/>
</dbReference>
<comment type="catalytic activity">
    <reaction evidence="11">
        <text>L-seryl-[protein] + ATP = O-phospho-L-seryl-[protein] + ADP + H(+)</text>
        <dbReference type="Rhea" id="RHEA:17989"/>
        <dbReference type="Rhea" id="RHEA-COMP:9863"/>
        <dbReference type="Rhea" id="RHEA-COMP:11604"/>
        <dbReference type="ChEBI" id="CHEBI:15378"/>
        <dbReference type="ChEBI" id="CHEBI:29999"/>
        <dbReference type="ChEBI" id="CHEBI:30616"/>
        <dbReference type="ChEBI" id="CHEBI:83421"/>
        <dbReference type="ChEBI" id="CHEBI:456216"/>
        <dbReference type="EC" id="2.7.11.1"/>
    </reaction>
</comment>
<proteinExistence type="inferred from homology"/>
<evidence type="ECO:0000256" key="4">
    <source>
        <dbReference type="ARBA" id="ARBA00022679"/>
    </source>
</evidence>
<dbReference type="PROSITE" id="PS01245">
    <property type="entry name" value="RIO1"/>
    <property type="match status" value="1"/>
</dbReference>
<dbReference type="EC" id="2.7.11.1" evidence="2"/>
<dbReference type="Pfam" id="PF01163">
    <property type="entry name" value="RIO1"/>
    <property type="match status" value="1"/>
</dbReference>
<evidence type="ECO:0000256" key="10">
    <source>
        <dbReference type="ARBA" id="ARBA00047899"/>
    </source>
</evidence>
<feature type="compositionally biased region" description="Acidic residues" evidence="12">
    <location>
        <begin position="212"/>
        <end position="221"/>
    </location>
</feature>
<sequence length="221" mass="24216">MQDAYEQTVELMKKLYHACGLVHADLSEYNLLWHDGKVWVIDVSQAVEKENPHSNDFLLRDCQNITKFFKQAGVYGVKSPEELFMDITSYSLRGEGQVFVAEAQKYLKTDYAFDYYFEQDKGDDADGPSSDSSSEGEDDDVGDGSCEASEETVDAESGLRGEDVEASGRNQETSQGSSRHKVASSLTSTGVIPGTDGQAKTEGSGTERWEISCDEGDSDGP</sequence>